<evidence type="ECO:0000313" key="1">
    <source>
        <dbReference type="EMBL" id="RUO49900.1"/>
    </source>
</evidence>
<dbReference type="Pfam" id="PF19795">
    <property type="entry name" value="DUF6279"/>
    <property type="match status" value="1"/>
</dbReference>
<gene>
    <name evidence="1" type="ORF">CWE24_05360</name>
</gene>
<dbReference type="InterPro" id="IPR016875">
    <property type="entry name" value="UCP028200"/>
</dbReference>
<accession>A0A432XMG8</accession>
<reference evidence="2" key="1">
    <citation type="journal article" date="2018" name="Front. Microbiol.">
        <title>Genome-Based Analysis Reveals the Taxonomy and Diversity of the Family Idiomarinaceae.</title>
        <authorList>
            <person name="Liu Y."/>
            <person name="Lai Q."/>
            <person name="Shao Z."/>
        </authorList>
    </citation>
    <scope>NUCLEOTIDE SEQUENCE [LARGE SCALE GENOMIC DNA]</scope>
    <source>
        <strain evidence="2">908033</strain>
    </source>
</reference>
<proteinExistence type="predicted"/>
<sequence length="284" mass="33181">MLFVASIALFLTACSTQIGYRFADTFVEWELNKFVDLNDAQKQQVDIAITELHHWHATNELPFYAEQLQILRDKIATQSLTEADIAETYDIAIMAWQRMLTGIEPYALTLLPNLTDAQLAQIEVELAKRLAEEREELAEAVASDERQAQLRKRARKNAQNWLRRVTPVQERLLNQWSDERLPTRELWLAYTAQWHGGFLQALNERRNLKQFPTLLNQLLFNSDTLYSAELAERVAHNRELTMALMHDLYQSLTNKQRQRIVAKLDEYIEDCNELALFFEERGLD</sequence>
<evidence type="ECO:0008006" key="3">
    <source>
        <dbReference type="Google" id="ProtNLM"/>
    </source>
</evidence>
<dbReference type="AlphaFoldDB" id="A0A432XMG8"/>
<keyword evidence="2" id="KW-1185">Reference proteome</keyword>
<comment type="caution">
    <text evidence="1">The sequence shown here is derived from an EMBL/GenBank/DDBJ whole genome shotgun (WGS) entry which is preliminary data.</text>
</comment>
<dbReference type="STRING" id="519452.SAMN04488139_1213"/>
<protein>
    <recommendedName>
        <fullName evidence="3">Lipoprotein</fullName>
    </recommendedName>
</protein>
<organism evidence="1 2">
    <name type="scientific">Pseudidiomarina donghaiensis</name>
    <dbReference type="NCBI Taxonomy" id="519452"/>
    <lineage>
        <taxon>Bacteria</taxon>
        <taxon>Pseudomonadati</taxon>
        <taxon>Pseudomonadota</taxon>
        <taxon>Gammaproteobacteria</taxon>
        <taxon>Alteromonadales</taxon>
        <taxon>Idiomarinaceae</taxon>
        <taxon>Pseudidiomarina</taxon>
    </lineage>
</organism>
<dbReference type="Proteomes" id="UP000286985">
    <property type="component" value="Unassembled WGS sequence"/>
</dbReference>
<dbReference type="PIRSF" id="PIRSF028200">
    <property type="entry name" value="UCP028200"/>
    <property type="match status" value="1"/>
</dbReference>
<name>A0A432XMG8_9GAMM</name>
<dbReference type="EMBL" id="PIPU01000001">
    <property type="protein sequence ID" value="RUO49900.1"/>
    <property type="molecule type" value="Genomic_DNA"/>
</dbReference>
<evidence type="ECO:0000313" key="2">
    <source>
        <dbReference type="Proteomes" id="UP000286985"/>
    </source>
</evidence>